<dbReference type="CDD" id="cd02696">
    <property type="entry name" value="MurNAc-LAA"/>
    <property type="match status" value="1"/>
</dbReference>
<comment type="catalytic activity">
    <reaction evidence="1">
        <text>Hydrolyzes the link between N-acetylmuramoyl residues and L-amino acid residues in certain cell-wall glycopeptides.</text>
        <dbReference type="EC" id="3.5.1.28"/>
    </reaction>
</comment>
<dbReference type="GO" id="GO:0008745">
    <property type="term" value="F:N-acetylmuramoyl-L-alanine amidase activity"/>
    <property type="evidence" value="ECO:0007669"/>
    <property type="project" value="UniProtKB-EC"/>
</dbReference>
<dbReference type="Pfam" id="PF01520">
    <property type="entry name" value="Amidase_3"/>
    <property type="match status" value="1"/>
</dbReference>
<evidence type="ECO:0000256" key="1">
    <source>
        <dbReference type="ARBA" id="ARBA00001561"/>
    </source>
</evidence>
<feature type="domain" description="MurNAc-LAA" evidence="4">
    <location>
        <begin position="125"/>
        <end position="280"/>
    </location>
</feature>
<dbReference type="SUPFAM" id="SSF53187">
    <property type="entry name" value="Zn-dependent exopeptidases"/>
    <property type="match status" value="1"/>
</dbReference>
<name>A0A1B2AF79_9SPHN</name>
<dbReference type="KEGG" id="ado:A6F68_02261"/>
<dbReference type="Proteomes" id="UP000092932">
    <property type="component" value="Chromosome"/>
</dbReference>
<evidence type="ECO:0000256" key="3">
    <source>
        <dbReference type="ARBA" id="ARBA00022801"/>
    </source>
</evidence>
<dbReference type="GO" id="GO:0009253">
    <property type="term" value="P:peptidoglycan catabolic process"/>
    <property type="evidence" value="ECO:0007669"/>
    <property type="project" value="InterPro"/>
</dbReference>
<keyword evidence="3 5" id="KW-0378">Hydrolase</keyword>
<dbReference type="STRING" id="692370.A6F68_02261"/>
<dbReference type="RefSeq" id="WP_067680000.1">
    <property type="nucleotide sequence ID" value="NZ_CP016591.1"/>
</dbReference>
<evidence type="ECO:0000313" key="5">
    <source>
        <dbReference type="EMBL" id="ANY20761.1"/>
    </source>
</evidence>
<evidence type="ECO:0000256" key="2">
    <source>
        <dbReference type="ARBA" id="ARBA00011901"/>
    </source>
</evidence>
<evidence type="ECO:0000259" key="4">
    <source>
        <dbReference type="SMART" id="SM00646"/>
    </source>
</evidence>
<dbReference type="Gene3D" id="3.40.630.40">
    <property type="entry name" value="Zn-dependent exopeptidases"/>
    <property type="match status" value="1"/>
</dbReference>
<reference evidence="5 6" key="1">
    <citation type="submission" date="2016-07" db="EMBL/GenBank/DDBJ databases">
        <title>Complete genome sequence of Altererythrobacter dongtanensis KCTC 22672, a type strain with esterase isolated from tidal flat.</title>
        <authorList>
            <person name="Cheng H."/>
            <person name="Wu Y.-H."/>
            <person name="Zhou P."/>
            <person name="Huo Y.-Y."/>
            <person name="Wang C.-S."/>
            <person name="Xu X.-W."/>
        </authorList>
    </citation>
    <scope>NUCLEOTIDE SEQUENCE [LARGE SCALE GENOMIC DNA]</scope>
    <source>
        <strain evidence="5 6">KCTC 22672</strain>
    </source>
</reference>
<organism evidence="5 6">
    <name type="scientific">Tsuneonella dongtanensis</name>
    <dbReference type="NCBI Taxonomy" id="692370"/>
    <lineage>
        <taxon>Bacteria</taxon>
        <taxon>Pseudomonadati</taxon>
        <taxon>Pseudomonadota</taxon>
        <taxon>Alphaproteobacteria</taxon>
        <taxon>Sphingomonadales</taxon>
        <taxon>Erythrobacteraceae</taxon>
        <taxon>Tsuneonella</taxon>
    </lineage>
</organism>
<keyword evidence="6" id="KW-1185">Reference proteome</keyword>
<dbReference type="PANTHER" id="PTHR30404">
    <property type="entry name" value="N-ACETYLMURAMOYL-L-ALANINE AMIDASE"/>
    <property type="match status" value="1"/>
</dbReference>
<dbReference type="PANTHER" id="PTHR30404:SF0">
    <property type="entry name" value="N-ACETYLMURAMOYL-L-ALANINE AMIDASE AMIC"/>
    <property type="match status" value="1"/>
</dbReference>
<proteinExistence type="predicted"/>
<dbReference type="InterPro" id="IPR002508">
    <property type="entry name" value="MurNAc-LAA_cat"/>
</dbReference>
<dbReference type="EC" id="3.5.1.28" evidence="2"/>
<dbReference type="EMBL" id="CP016591">
    <property type="protein sequence ID" value="ANY20761.1"/>
    <property type="molecule type" value="Genomic_DNA"/>
</dbReference>
<dbReference type="OrthoDB" id="9806267at2"/>
<dbReference type="SMART" id="SM00646">
    <property type="entry name" value="Ami_3"/>
    <property type="match status" value="1"/>
</dbReference>
<sequence>MSLRAQLLAIYLAPVVVLGALYAFGRTLPVPVLGRDYVLHFELPPGGEPADLPRVLGPQDKSRPLIVIDAGHGGHDPGASADGLREKDIVLGLATALRDELVREGGIRVALTREDDRFLVLGERFAIARALDADLFLSIHADSSGGVDGVTGASIYTLSDEASSQAAARFAARENSADTINGVALDGQSDAVGTILVELSQRRTQSDSAEFARLIAREGQGVLQFHPQPRRSAALAVLRAPDVPGVLYEAGFITDPDEARRMASPEGRAAFARVLARAVRIYFARAAGTG</sequence>
<evidence type="ECO:0000313" key="6">
    <source>
        <dbReference type="Proteomes" id="UP000092932"/>
    </source>
</evidence>
<protein>
    <recommendedName>
        <fullName evidence="2">N-acetylmuramoyl-L-alanine amidase</fullName>
        <ecNumber evidence="2">3.5.1.28</ecNumber>
    </recommendedName>
</protein>
<dbReference type="AlphaFoldDB" id="A0A1B2AF79"/>
<gene>
    <name evidence="5" type="primary">amiC</name>
    <name evidence="5" type="ORF">A6F68_02261</name>
</gene>
<dbReference type="InterPro" id="IPR050695">
    <property type="entry name" value="N-acetylmuramoyl_amidase_3"/>
</dbReference>
<dbReference type="GO" id="GO:0030288">
    <property type="term" value="C:outer membrane-bounded periplasmic space"/>
    <property type="evidence" value="ECO:0007669"/>
    <property type="project" value="TreeGrafter"/>
</dbReference>
<dbReference type="PATRIC" id="fig|692370.5.peg.2274"/>
<accession>A0A1B2AF79</accession>